<accession>A0AAV8YPY1</accession>
<proteinExistence type="predicted"/>
<dbReference type="PANTHER" id="PTHR45823:SF1">
    <property type="entry name" value="T-SNARE COILED-COIL HOMOLOGY DOMAIN-CONTAINING PROTEIN"/>
    <property type="match status" value="1"/>
</dbReference>
<evidence type="ECO:0008006" key="3">
    <source>
        <dbReference type="Google" id="ProtNLM"/>
    </source>
</evidence>
<dbReference type="AlphaFoldDB" id="A0AAV8YPY1"/>
<keyword evidence="2" id="KW-1185">Reference proteome</keyword>
<dbReference type="EMBL" id="JAPWTK010000064">
    <property type="protein sequence ID" value="KAJ8952831.1"/>
    <property type="molecule type" value="Genomic_DNA"/>
</dbReference>
<gene>
    <name evidence="1" type="ORF">NQ318_008152</name>
</gene>
<reference evidence="1" key="1">
    <citation type="journal article" date="2023" name="Insect Mol. Biol.">
        <title>Genome sequencing provides insights into the evolution of gene families encoding plant cell wall-degrading enzymes in longhorned beetles.</title>
        <authorList>
            <person name="Shin N.R."/>
            <person name="Okamura Y."/>
            <person name="Kirsch R."/>
            <person name="Pauchet Y."/>
        </authorList>
    </citation>
    <scope>NUCLEOTIDE SEQUENCE</scope>
    <source>
        <strain evidence="1">AMC_N1</strain>
    </source>
</reference>
<sequence length="169" mass="19261">MQHVYQVQLKGRLQLAGENLQHFEADILRLVRLAYPTAPPEFLEKLSIQHFIDDLRDDETQQALRLGRHRTLNDALSHALEFEAAKVASRGHVKVRRVSAVDKAPGQDDAWKQLTEIIGKLRAASKSVVTAQPEDKWSPAAIRKDQLADKDLKPILEWKRSRNWSTPMA</sequence>
<organism evidence="1 2">
    <name type="scientific">Aromia moschata</name>
    <dbReference type="NCBI Taxonomy" id="1265417"/>
    <lineage>
        <taxon>Eukaryota</taxon>
        <taxon>Metazoa</taxon>
        <taxon>Ecdysozoa</taxon>
        <taxon>Arthropoda</taxon>
        <taxon>Hexapoda</taxon>
        <taxon>Insecta</taxon>
        <taxon>Pterygota</taxon>
        <taxon>Neoptera</taxon>
        <taxon>Endopterygota</taxon>
        <taxon>Coleoptera</taxon>
        <taxon>Polyphaga</taxon>
        <taxon>Cucujiformia</taxon>
        <taxon>Chrysomeloidea</taxon>
        <taxon>Cerambycidae</taxon>
        <taxon>Cerambycinae</taxon>
        <taxon>Callichromatini</taxon>
        <taxon>Aromia</taxon>
    </lineage>
</organism>
<dbReference type="PANTHER" id="PTHR45823">
    <property type="entry name" value="T-SNARE COILED-COIL HOMOLOGY DOMAIN-CONTAINING PROTEIN"/>
    <property type="match status" value="1"/>
</dbReference>
<evidence type="ECO:0000313" key="2">
    <source>
        <dbReference type="Proteomes" id="UP001162162"/>
    </source>
</evidence>
<name>A0AAV8YPY1_9CUCU</name>
<dbReference type="Proteomes" id="UP001162162">
    <property type="component" value="Unassembled WGS sequence"/>
</dbReference>
<protein>
    <recommendedName>
        <fullName evidence="3">Gag protein</fullName>
    </recommendedName>
</protein>
<comment type="caution">
    <text evidence="1">The sequence shown here is derived from an EMBL/GenBank/DDBJ whole genome shotgun (WGS) entry which is preliminary data.</text>
</comment>
<evidence type="ECO:0000313" key="1">
    <source>
        <dbReference type="EMBL" id="KAJ8952831.1"/>
    </source>
</evidence>